<evidence type="ECO:0000256" key="3">
    <source>
        <dbReference type="SAM" id="MobiDB-lite"/>
    </source>
</evidence>
<keyword evidence="2" id="KW-0175">Coiled coil</keyword>
<dbReference type="GO" id="GO:0005484">
    <property type="term" value="F:SNAP receptor activity"/>
    <property type="evidence" value="ECO:0007669"/>
    <property type="project" value="TreeGrafter"/>
</dbReference>
<dbReference type="GO" id="GO:0006887">
    <property type="term" value="P:exocytosis"/>
    <property type="evidence" value="ECO:0007669"/>
    <property type="project" value="TreeGrafter"/>
</dbReference>
<dbReference type="PANTHER" id="PTHR19957">
    <property type="entry name" value="SYNTAXIN"/>
    <property type="match status" value="1"/>
</dbReference>
<dbReference type="GO" id="GO:0005886">
    <property type="term" value="C:plasma membrane"/>
    <property type="evidence" value="ECO:0007669"/>
    <property type="project" value="TreeGrafter"/>
</dbReference>
<feature type="transmembrane region" description="Helical" evidence="4">
    <location>
        <begin position="266"/>
        <end position="285"/>
    </location>
</feature>
<evidence type="ECO:0000256" key="4">
    <source>
        <dbReference type="SAM" id="Phobius"/>
    </source>
</evidence>
<dbReference type="GO" id="GO:0012505">
    <property type="term" value="C:endomembrane system"/>
    <property type="evidence" value="ECO:0007669"/>
    <property type="project" value="TreeGrafter"/>
</dbReference>
<dbReference type="SUPFAM" id="SSF47661">
    <property type="entry name" value="t-snare proteins"/>
    <property type="match status" value="1"/>
</dbReference>
<dbReference type="InterPro" id="IPR059001">
    <property type="entry name" value="STX17_N"/>
</dbReference>
<proteinExistence type="inferred from homology"/>
<name>A0A9W2Z609_BIOGL</name>
<evidence type="ECO:0000259" key="5">
    <source>
        <dbReference type="PROSITE" id="PS50192"/>
    </source>
</evidence>
<dbReference type="RefSeq" id="XP_055870362.1">
    <property type="nucleotide sequence ID" value="XM_056014387.1"/>
</dbReference>
<dbReference type="Proteomes" id="UP001165740">
    <property type="component" value="Chromosome 16"/>
</dbReference>
<dbReference type="GO" id="GO:0000149">
    <property type="term" value="F:SNARE binding"/>
    <property type="evidence" value="ECO:0007669"/>
    <property type="project" value="TreeGrafter"/>
</dbReference>
<keyword evidence="4" id="KW-0472">Membrane</keyword>
<comment type="similarity">
    <text evidence="1">Belongs to the syntaxin family.</text>
</comment>
<evidence type="ECO:0000256" key="1">
    <source>
        <dbReference type="ARBA" id="ARBA00009063"/>
    </source>
</evidence>
<sequence>MSGFNPEERMVIQSNGDITKYPMKRLELSIKKFIKVLDIDLDRLYKHTISISRLINAEDWNNLHKEQVNASRTIQQIQANIKEIEKARKQVNDEELSEFDARVEGVKLKAIESMKEFMAFAGMKTDESHEDLEKVDSGSSNSISAAVPVTAQRGSDFKKQTSLAGHSEDESDSPQTTFGSLPAVLHAHPSETLHLHVVPQNSEATASWEELQENILELNVLVHEFSSRVEEQKEKITSIEENIDNSHENIKEGTQHLAKAAKYKSALLPVVGAVVGGVVAGPVGLVAGMKIGGLAGAVGGAVGYASGRLVKSRQDKISSMELENMSDKRSVSLPELPDSERKLDKRPSQSVDTTQQEDDSGIPVEGKSDDVFTSVTSSFRKFFSMSDE</sequence>
<accession>A0A9W2Z609</accession>
<dbReference type="Pfam" id="PF05739">
    <property type="entry name" value="SNARE"/>
    <property type="match status" value="1"/>
</dbReference>
<protein>
    <submittedName>
        <fullName evidence="7">Syntaxin-17-like</fullName>
    </submittedName>
</protein>
<feature type="compositionally biased region" description="Basic and acidic residues" evidence="3">
    <location>
        <begin position="338"/>
        <end position="347"/>
    </location>
</feature>
<dbReference type="GO" id="GO:0048278">
    <property type="term" value="P:vesicle docking"/>
    <property type="evidence" value="ECO:0007669"/>
    <property type="project" value="TreeGrafter"/>
</dbReference>
<dbReference type="PROSITE" id="PS50192">
    <property type="entry name" value="T_SNARE"/>
    <property type="match status" value="1"/>
</dbReference>
<feature type="coiled-coil region" evidence="2">
    <location>
        <begin position="67"/>
        <end position="97"/>
    </location>
</feature>
<reference evidence="7" key="1">
    <citation type="submission" date="2025-08" db="UniProtKB">
        <authorList>
            <consortium name="RefSeq"/>
        </authorList>
    </citation>
    <scope>IDENTIFICATION</scope>
</reference>
<feature type="region of interest" description="Disordered" evidence="3">
    <location>
        <begin position="129"/>
        <end position="180"/>
    </location>
</feature>
<dbReference type="GO" id="GO:0031201">
    <property type="term" value="C:SNARE complex"/>
    <property type="evidence" value="ECO:0007669"/>
    <property type="project" value="TreeGrafter"/>
</dbReference>
<dbReference type="InterPro" id="IPR010989">
    <property type="entry name" value="SNARE"/>
</dbReference>
<dbReference type="Pfam" id="PF26585">
    <property type="entry name" value="STX17_N"/>
    <property type="match status" value="1"/>
</dbReference>
<dbReference type="GO" id="GO:0006906">
    <property type="term" value="P:vesicle fusion"/>
    <property type="evidence" value="ECO:0007669"/>
    <property type="project" value="TreeGrafter"/>
</dbReference>
<feature type="transmembrane region" description="Helical" evidence="4">
    <location>
        <begin position="291"/>
        <end position="310"/>
    </location>
</feature>
<dbReference type="SMART" id="SM00397">
    <property type="entry name" value="t_SNARE"/>
    <property type="match status" value="1"/>
</dbReference>
<dbReference type="OMA" id="YPVMGAL"/>
<dbReference type="PANTHER" id="PTHR19957:SF139">
    <property type="entry name" value="SYNTAXIN-17"/>
    <property type="match status" value="1"/>
</dbReference>
<feature type="coiled-coil region" evidence="2">
    <location>
        <begin position="222"/>
        <end position="249"/>
    </location>
</feature>
<evidence type="ECO:0000256" key="2">
    <source>
        <dbReference type="SAM" id="Coils"/>
    </source>
</evidence>
<keyword evidence="6" id="KW-1185">Reference proteome</keyword>
<evidence type="ECO:0000313" key="6">
    <source>
        <dbReference type="Proteomes" id="UP001165740"/>
    </source>
</evidence>
<dbReference type="OrthoDB" id="10035606at2759"/>
<dbReference type="InterPro" id="IPR045242">
    <property type="entry name" value="Syntaxin"/>
</dbReference>
<feature type="region of interest" description="Disordered" evidence="3">
    <location>
        <begin position="320"/>
        <end position="369"/>
    </location>
</feature>
<evidence type="ECO:0000313" key="7">
    <source>
        <dbReference type="RefSeq" id="XP_055870362.1"/>
    </source>
</evidence>
<keyword evidence="4" id="KW-1133">Transmembrane helix</keyword>
<organism evidence="6 7">
    <name type="scientific">Biomphalaria glabrata</name>
    <name type="common">Bloodfluke planorb</name>
    <name type="synonym">Freshwater snail</name>
    <dbReference type="NCBI Taxonomy" id="6526"/>
    <lineage>
        <taxon>Eukaryota</taxon>
        <taxon>Metazoa</taxon>
        <taxon>Spiralia</taxon>
        <taxon>Lophotrochozoa</taxon>
        <taxon>Mollusca</taxon>
        <taxon>Gastropoda</taxon>
        <taxon>Heterobranchia</taxon>
        <taxon>Euthyneura</taxon>
        <taxon>Panpulmonata</taxon>
        <taxon>Hygrophila</taxon>
        <taxon>Lymnaeoidea</taxon>
        <taxon>Planorbidae</taxon>
        <taxon>Biomphalaria</taxon>
    </lineage>
</organism>
<dbReference type="AlphaFoldDB" id="A0A9W2Z609"/>
<feature type="domain" description="T-SNARE coiled-coil homology" evidence="5">
    <location>
        <begin position="198"/>
        <end position="260"/>
    </location>
</feature>
<dbReference type="Gene3D" id="1.20.5.110">
    <property type="match status" value="1"/>
</dbReference>
<dbReference type="SUPFAM" id="SSF58038">
    <property type="entry name" value="SNARE fusion complex"/>
    <property type="match status" value="1"/>
</dbReference>
<dbReference type="InterPro" id="IPR000727">
    <property type="entry name" value="T_SNARE_dom"/>
</dbReference>
<keyword evidence="4" id="KW-0812">Transmembrane</keyword>
<dbReference type="GeneID" id="106078883"/>
<gene>
    <name evidence="7" type="primary">LOC106078883</name>
</gene>
<dbReference type="GO" id="GO:0006886">
    <property type="term" value="P:intracellular protein transport"/>
    <property type="evidence" value="ECO:0007669"/>
    <property type="project" value="TreeGrafter"/>
</dbReference>